<dbReference type="Gene3D" id="3.60.10.10">
    <property type="entry name" value="Endonuclease/exonuclease/phosphatase"/>
    <property type="match status" value="1"/>
</dbReference>
<dbReference type="PANTHER" id="PTHR33273">
    <property type="entry name" value="DOMAIN-CONTAINING PROTEIN, PUTATIVE-RELATED"/>
    <property type="match status" value="1"/>
</dbReference>
<dbReference type="InterPro" id="IPR005135">
    <property type="entry name" value="Endo/exonuclease/phosphatase"/>
</dbReference>
<dbReference type="Pfam" id="PF14529">
    <property type="entry name" value="Exo_endo_phos_2"/>
    <property type="match status" value="1"/>
</dbReference>
<name>A0ABM1XWV5_AEDAL</name>
<dbReference type="EnsemblMetazoa" id="AALFPA23_003615.R4083">
    <property type="protein sequence ID" value="AALFPA23_003615.P4083"/>
    <property type="gene ID" value="AALFPA23_003615"/>
</dbReference>
<dbReference type="RefSeq" id="XP_062713119.1">
    <property type="nucleotide sequence ID" value="XM_062857135.1"/>
</dbReference>
<keyword evidence="3" id="KW-1185">Reference proteome</keyword>
<dbReference type="InterPro" id="IPR036691">
    <property type="entry name" value="Endo/exonu/phosph_ase_sf"/>
</dbReference>
<dbReference type="PANTHER" id="PTHR33273:SF4">
    <property type="entry name" value="ENDONUCLEASE_EXONUCLEASE_PHOSPHATASE DOMAIN-CONTAINING PROTEIN"/>
    <property type="match status" value="1"/>
</dbReference>
<protein>
    <recommendedName>
        <fullName evidence="1">Endonuclease/exonuclease/phosphatase domain-containing protein</fullName>
    </recommendedName>
</protein>
<accession>A0ABM1XWV5</accession>
<dbReference type="GeneID" id="134290103"/>
<sequence>MQNGTAQVALVQEPYFRKGNFYLGNLVNPVFATFSKHEMANSRVMPRACVLVNNAIVATLISELTTRDVCAITIDVSVGNLNRKYVYCSVYLPHDEPSPTDAFKQVIAYCTSKGLPLIVGSDANAHHIIWGSSDINLRGSSLMEYLSSTDLALLNIGNRPTFMVSAREEVLDITLCSSRISHELTNWHVSDEESLSDHRYIFFEHLNVTSQTLRFRNPRSTNWDLYTDLVAAKFHGYSPSIDTPSDLDDAVDTTTTFIMEAFEEACPLRSVKITRGTPWWNSDLAKLRKQCRKSWNRRRSAGSEAFRSARKAYRKALRSAERSGWKNLCTNVSSLSEVSRLNKILAKSKDFRVNELRLPNGDLTSSDEEVLECLFSTHFPGCVDITSSDDPDVFSCSYDSLASARSIVTIESIEWALNSFAPFKSPGADGIYPILLQKGFDYFKHVLKKTTCLQFCYRVYSQILEGYYCKVYSESGSCVV</sequence>
<dbReference type="SUPFAM" id="SSF56219">
    <property type="entry name" value="DNase I-like"/>
    <property type="match status" value="1"/>
</dbReference>
<feature type="domain" description="Endonuclease/exonuclease/phosphatase" evidence="1">
    <location>
        <begin position="87"/>
        <end position="202"/>
    </location>
</feature>
<proteinExistence type="predicted"/>
<evidence type="ECO:0000259" key="1">
    <source>
        <dbReference type="Pfam" id="PF14529"/>
    </source>
</evidence>
<reference evidence="3" key="1">
    <citation type="journal article" date="2015" name="Proc. Natl. Acad. Sci. U.S.A.">
        <title>Genome sequence of the Asian Tiger mosquito, Aedes albopictus, reveals insights into its biology, genetics, and evolution.</title>
        <authorList>
            <person name="Chen X.G."/>
            <person name="Jiang X."/>
            <person name="Gu J."/>
            <person name="Xu M."/>
            <person name="Wu Y."/>
            <person name="Deng Y."/>
            <person name="Zhang C."/>
            <person name="Bonizzoni M."/>
            <person name="Dermauw W."/>
            <person name="Vontas J."/>
            <person name="Armbruster P."/>
            <person name="Huang X."/>
            <person name="Yang Y."/>
            <person name="Zhang H."/>
            <person name="He W."/>
            <person name="Peng H."/>
            <person name="Liu Y."/>
            <person name="Wu K."/>
            <person name="Chen J."/>
            <person name="Lirakis M."/>
            <person name="Topalis P."/>
            <person name="Van Leeuwen T."/>
            <person name="Hall A.B."/>
            <person name="Jiang X."/>
            <person name="Thorpe C."/>
            <person name="Mueller R.L."/>
            <person name="Sun C."/>
            <person name="Waterhouse R.M."/>
            <person name="Yan G."/>
            <person name="Tu Z.J."/>
            <person name="Fang X."/>
            <person name="James A.A."/>
        </authorList>
    </citation>
    <scope>NUCLEOTIDE SEQUENCE [LARGE SCALE GENOMIC DNA]</scope>
    <source>
        <strain evidence="3">Foshan</strain>
    </source>
</reference>
<evidence type="ECO:0000313" key="3">
    <source>
        <dbReference type="Proteomes" id="UP000069940"/>
    </source>
</evidence>
<reference evidence="2" key="2">
    <citation type="submission" date="2025-05" db="UniProtKB">
        <authorList>
            <consortium name="EnsemblMetazoa"/>
        </authorList>
    </citation>
    <scope>IDENTIFICATION</scope>
    <source>
        <strain evidence="2">Foshan</strain>
    </source>
</reference>
<organism evidence="2 3">
    <name type="scientific">Aedes albopictus</name>
    <name type="common">Asian tiger mosquito</name>
    <name type="synonym">Stegomyia albopicta</name>
    <dbReference type="NCBI Taxonomy" id="7160"/>
    <lineage>
        <taxon>Eukaryota</taxon>
        <taxon>Metazoa</taxon>
        <taxon>Ecdysozoa</taxon>
        <taxon>Arthropoda</taxon>
        <taxon>Hexapoda</taxon>
        <taxon>Insecta</taxon>
        <taxon>Pterygota</taxon>
        <taxon>Neoptera</taxon>
        <taxon>Endopterygota</taxon>
        <taxon>Diptera</taxon>
        <taxon>Nematocera</taxon>
        <taxon>Culicoidea</taxon>
        <taxon>Culicidae</taxon>
        <taxon>Culicinae</taxon>
        <taxon>Aedini</taxon>
        <taxon>Aedes</taxon>
        <taxon>Stegomyia</taxon>
    </lineage>
</organism>
<dbReference type="Proteomes" id="UP000069940">
    <property type="component" value="Unassembled WGS sequence"/>
</dbReference>
<evidence type="ECO:0000313" key="2">
    <source>
        <dbReference type="EnsemblMetazoa" id="AALFPA23_003615.P4083"/>
    </source>
</evidence>